<evidence type="ECO:0000313" key="4">
    <source>
        <dbReference type="Proteomes" id="UP000830375"/>
    </source>
</evidence>
<keyword evidence="2" id="KW-1133">Transmembrane helix</keyword>
<dbReference type="EMBL" id="JACTAM010002424">
    <property type="protein sequence ID" value="KAI2644835.1"/>
    <property type="molecule type" value="Genomic_DNA"/>
</dbReference>
<dbReference type="Proteomes" id="UP000830375">
    <property type="component" value="Unassembled WGS sequence"/>
</dbReference>
<proteinExistence type="predicted"/>
<protein>
    <submittedName>
        <fullName evidence="3">Titin</fullName>
    </submittedName>
</protein>
<feature type="region of interest" description="Disordered" evidence="1">
    <location>
        <begin position="810"/>
        <end position="865"/>
    </location>
</feature>
<accession>A0ABQ8L361</accession>
<comment type="caution">
    <text evidence="3">The sequence shown here is derived from an EMBL/GenBank/DDBJ whole genome shotgun (WGS) entry which is preliminary data.</text>
</comment>
<evidence type="ECO:0000256" key="1">
    <source>
        <dbReference type="SAM" id="MobiDB-lite"/>
    </source>
</evidence>
<feature type="region of interest" description="Disordered" evidence="1">
    <location>
        <begin position="590"/>
        <end position="664"/>
    </location>
</feature>
<keyword evidence="4" id="KW-1185">Reference proteome</keyword>
<gene>
    <name evidence="3" type="ORF">H4Q32_027829</name>
</gene>
<reference evidence="3 4" key="1">
    <citation type="submission" date="2022-01" db="EMBL/GenBank/DDBJ databases">
        <title>A high-quality chromosome-level genome assembly of rohu carp, Labeo rohita.</title>
        <authorList>
            <person name="Arick M.A. II"/>
            <person name="Hsu C.-Y."/>
            <person name="Magbanua Z."/>
            <person name="Pechanova O."/>
            <person name="Grover C."/>
            <person name="Miller E."/>
            <person name="Thrash A."/>
            <person name="Ezzel L."/>
            <person name="Alam S."/>
            <person name="Benzie J."/>
            <person name="Hamilton M."/>
            <person name="Karsi A."/>
            <person name="Lawrence M.L."/>
            <person name="Peterson D.G."/>
        </authorList>
    </citation>
    <scope>NUCLEOTIDE SEQUENCE [LARGE SCALE GENOMIC DNA]</scope>
    <source>
        <strain evidence="4">BAU-BD-2019</strain>
        <tissue evidence="3">Blood</tissue>
    </source>
</reference>
<name>A0ABQ8L361_LABRO</name>
<feature type="compositionally biased region" description="Polar residues" evidence="1">
    <location>
        <begin position="593"/>
        <end position="664"/>
    </location>
</feature>
<feature type="region of interest" description="Disordered" evidence="1">
    <location>
        <begin position="700"/>
        <end position="756"/>
    </location>
</feature>
<keyword evidence="2" id="KW-0812">Transmembrane</keyword>
<evidence type="ECO:0000256" key="2">
    <source>
        <dbReference type="SAM" id="Phobius"/>
    </source>
</evidence>
<keyword evidence="2" id="KW-0472">Membrane</keyword>
<organism evidence="3 4">
    <name type="scientific">Labeo rohita</name>
    <name type="common">Indian major carp</name>
    <name type="synonym">Cyprinus rohita</name>
    <dbReference type="NCBI Taxonomy" id="84645"/>
    <lineage>
        <taxon>Eukaryota</taxon>
        <taxon>Metazoa</taxon>
        <taxon>Chordata</taxon>
        <taxon>Craniata</taxon>
        <taxon>Vertebrata</taxon>
        <taxon>Euteleostomi</taxon>
        <taxon>Actinopterygii</taxon>
        <taxon>Neopterygii</taxon>
        <taxon>Teleostei</taxon>
        <taxon>Ostariophysi</taxon>
        <taxon>Cypriniformes</taxon>
        <taxon>Cyprinidae</taxon>
        <taxon>Labeoninae</taxon>
        <taxon>Labeonini</taxon>
        <taxon>Labeo</taxon>
    </lineage>
</organism>
<feature type="transmembrane region" description="Helical" evidence="2">
    <location>
        <begin position="22"/>
        <end position="48"/>
    </location>
</feature>
<dbReference type="PROSITE" id="PS51257">
    <property type="entry name" value="PROKAR_LIPOPROTEIN"/>
    <property type="match status" value="1"/>
</dbReference>
<sequence length="1186" mass="126537">MGRWDLCTLGKQQRFTEAFPGFWFPCFLTLACSIVYVCLAACLGLSLLSSGLFSPSACVIPVCSRLDLACTTMSLSHPNKSSHMDPLVSRQSLLVTEQSVNTGSSSFTPGQSADTDTDRILSRIKQKTHTLEQYIREFIAISNYSTLPDCTKIEVFCDGVSEPLKARLRREGPRSSLAAFMNFALLCVGSPCTVGVAKGERDNADMAAPHPARRLVVTPDHDAKNKFSAWIAREMAAVSERARAMAASAEMAAAPERVNAAAAIAVPGHKMAAAPARAHKMAATVEPVCKMATKAGLLHVTAAIQELYKVTAAFPESSQVAAVFPESSQVSKLSQFTAAFPESSQVSKSSQSATVFPVSNQARSQAAVSVLSQVVSHLSAEPRVKMAATSSHSTRWLFLCQIKLELYPDTTCGHDGPCADTPLKTVWSAKAVFPSCQATTPGSSQDTAAVLSQSSSHSCSFRAKHATAVVPESSHCTRWLSRHIHCSRWLPSQVTAEDGCHARVTASCCCARVTAQDGYSQCQLTPSQSSHSPVQHLSPAQPVHVEFSVQLHEVSPASAGQTPCQPSQRLLFFISPAKRLLLPHQPAKVTPRLTAQSQATPRLTAQSQVTPRLTAQSQVTPRLTAQSQVTPRLTAQSQATPRLTAQSQATPRLTAQSQATPRLTAQSQATLRLTLQSPVTPSSDPPEPRHVSSICLEPRHVSSDRSESSHVPPGGPEPLHVSSDLPVPRHVSSIRPEPSHVSSDLPEPCHASSDIPQSRPIMIAGALDPPQPPAAALPLMAVAIWCVWAAHCAPEVMSVHKSAPEITSDLKSAPEVSSGLKSAPEVPSDLKPDPELLSDLKPAPELPSDQETDPEASPVGEAAPMPPEVSALAVDPPMEAASLYRLSASPHTLSTSSVSAVSRSQAITRFPAPPQLPSGHKPVPEFPLVREAAPMPPEVPAVTVDPPLEVAPPYKLSASLPTLSVSSISAFPRSQTAPPGRSASWFLFRLGGCCAFSPSCSASCSTLEGACISCSAPGRRGLLLHPGGRPCLTLCLRLRPGGCLHLLLRPGGLLRRLPRLQLRPGGLSRRLLRLQLRPGGFLLCRSCLNHRVLRRGLAPQPSPCLAPSPPLPWTVVSFERLEAAPWGGAMSRIWLVLCGPLTTRCHFHPIITHRLLFYTPGLHSPSAIALYSRPISGTIKAPDFPC</sequence>
<evidence type="ECO:0000313" key="3">
    <source>
        <dbReference type="EMBL" id="KAI2644835.1"/>
    </source>
</evidence>